<dbReference type="PANTHER" id="PTHR42939:SF1">
    <property type="entry name" value="ABC TRANSPORTER ATP-BINDING PROTEIN ALBC-RELATED"/>
    <property type="match status" value="1"/>
</dbReference>
<dbReference type="EMBL" id="DYXT01000027">
    <property type="protein sequence ID" value="HJE39032.1"/>
    <property type="molecule type" value="Genomic_DNA"/>
</dbReference>
<dbReference type="CDD" id="cd03230">
    <property type="entry name" value="ABC_DR_subfamily_A"/>
    <property type="match status" value="1"/>
</dbReference>
<accession>A0A4Q0UBC9</accession>
<reference evidence="4" key="1">
    <citation type="journal article" date="2021" name="PeerJ">
        <title>Extensive microbial diversity within the chicken gut microbiome revealed by metagenomics and culture.</title>
        <authorList>
            <person name="Gilroy R."/>
            <person name="Ravi A."/>
            <person name="Getino M."/>
            <person name="Pursley I."/>
            <person name="Horton D.L."/>
            <person name="Alikhan N.F."/>
            <person name="Baker D."/>
            <person name="Gharbi K."/>
            <person name="Hall N."/>
            <person name="Watson M."/>
            <person name="Adriaenssens E.M."/>
            <person name="Foster-Nyarko E."/>
            <person name="Jarju S."/>
            <person name="Secka A."/>
            <person name="Antonio M."/>
            <person name="Oren A."/>
            <person name="Chaudhuri R.R."/>
            <person name="La Ragione R."/>
            <person name="Hildebrand F."/>
            <person name="Pallen M.J."/>
        </authorList>
    </citation>
    <scope>NUCLEOTIDE SEQUENCE</scope>
    <source>
        <strain evidence="4">4100</strain>
    </source>
</reference>
<dbReference type="GO" id="GO:0005524">
    <property type="term" value="F:ATP binding"/>
    <property type="evidence" value="ECO:0007669"/>
    <property type="project" value="UniProtKB-KW"/>
</dbReference>
<organism evidence="4 5">
    <name type="scientific">Candidatus Amulumruptor caecigallinarius</name>
    <dbReference type="NCBI Taxonomy" id="2109911"/>
    <lineage>
        <taxon>Bacteria</taxon>
        <taxon>Pseudomonadati</taxon>
        <taxon>Bacteroidota</taxon>
        <taxon>Bacteroidia</taxon>
        <taxon>Bacteroidales</taxon>
        <taxon>Muribaculaceae</taxon>
        <taxon>Candidatus Amulumruptor</taxon>
    </lineage>
</organism>
<protein>
    <submittedName>
        <fullName evidence="4">ABC transporter ATP-binding protein</fullName>
    </submittedName>
</protein>
<keyword evidence="1" id="KW-0813">Transport</keyword>
<dbReference type="InterPro" id="IPR051782">
    <property type="entry name" value="ABC_Transporter_VariousFunc"/>
</dbReference>
<dbReference type="GO" id="GO:0016887">
    <property type="term" value="F:ATP hydrolysis activity"/>
    <property type="evidence" value="ECO:0007669"/>
    <property type="project" value="InterPro"/>
</dbReference>
<evidence type="ECO:0000256" key="1">
    <source>
        <dbReference type="ARBA" id="ARBA00022448"/>
    </source>
</evidence>
<comment type="caution">
    <text evidence="4">The sequence shown here is derived from an EMBL/GenBank/DDBJ whole genome shotgun (WGS) entry which is preliminary data.</text>
</comment>
<proteinExistence type="predicted"/>
<keyword evidence="2" id="KW-0547">Nucleotide-binding</keyword>
<dbReference type="AlphaFoldDB" id="A0A4Q0UBC9"/>
<evidence type="ECO:0000256" key="2">
    <source>
        <dbReference type="ARBA" id="ARBA00022741"/>
    </source>
</evidence>
<dbReference type="InterPro" id="IPR003439">
    <property type="entry name" value="ABC_transporter-like_ATP-bd"/>
</dbReference>
<sequence>MIELQNLSFSYRKGVVTLKDVTTSFPPGIHLLLGENGAGKTTLLEVMSGLLRPQEGECTIGGMDVASRGPEVMRRLFFLGDHMVFPAKNIAAMVRCHASLYPGFDAGLLKDNLDAFGIDERCPFTKMSLGTCRKAQLAYALSLGVDVLLLDEPANGLDIKAKQTLANIMASSVGENQTVIVSTHTVQDLENLFDGVALISAGQLLFNASMDSVASRLAFTASMQPLQGSLYCEMRTGLYHAVMEMSGDYAEAAGKPDLTMLYNAAFSTARERIIQLLNSEHPLSASHS</sequence>
<keyword evidence="3 4" id="KW-0067">ATP-binding</keyword>
<dbReference type="Gene3D" id="3.40.50.300">
    <property type="entry name" value="P-loop containing nucleotide triphosphate hydrolases"/>
    <property type="match status" value="1"/>
</dbReference>
<dbReference type="PROSITE" id="PS50893">
    <property type="entry name" value="ABC_TRANSPORTER_2"/>
    <property type="match status" value="1"/>
</dbReference>
<gene>
    <name evidence="4" type="ORF">K8V47_04665</name>
</gene>
<dbReference type="PANTHER" id="PTHR42939">
    <property type="entry name" value="ABC TRANSPORTER ATP-BINDING PROTEIN ALBC-RELATED"/>
    <property type="match status" value="1"/>
</dbReference>
<reference evidence="4" key="2">
    <citation type="submission" date="2021-09" db="EMBL/GenBank/DDBJ databases">
        <authorList>
            <person name="Gilroy R."/>
        </authorList>
    </citation>
    <scope>NUCLEOTIDE SEQUENCE</scope>
    <source>
        <strain evidence="4">4100</strain>
    </source>
</reference>
<dbReference type="InterPro" id="IPR027417">
    <property type="entry name" value="P-loop_NTPase"/>
</dbReference>
<evidence type="ECO:0000313" key="5">
    <source>
        <dbReference type="Proteomes" id="UP000711407"/>
    </source>
</evidence>
<evidence type="ECO:0000256" key="3">
    <source>
        <dbReference type="ARBA" id="ARBA00022840"/>
    </source>
</evidence>
<dbReference type="Proteomes" id="UP000711407">
    <property type="component" value="Unassembled WGS sequence"/>
</dbReference>
<name>A0A4Q0UBC9_9BACT</name>
<dbReference type="SMART" id="SM00382">
    <property type="entry name" value="AAA"/>
    <property type="match status" value="1"/>
</dbReference>
<dbReference type="InterPro" id="IPR003593">
    <property type="entry name" value="AAA+_ATPase"/>
</dbReference>
<dbReference type="Pfam" id="PF00005">
    <property type="entry name" value="ABC_tran"/>
    <property type="match status" value="1"/>
</dbReference>
<dbReference type="SUPFAM" id="SSF52540">
    <property type="entry name" value="P-loop containing nucleoside triphosphate hydrolases"/>
    <property type="match status" value="1"/>
</dbReference>
<evidence type="ECO:0000313" key="4">
    <source>
        <dbReference type="EMBL" id="HJE39032.1"/>
    </source>
</evidence>